<evidence type="ECO:0000313" key="3">
    <source>
        <dbReference type="EMBL" id="MBR7801362.1"/>
    </source>
</evidence>
<organism evidence="3 4">
    <name type="scientific">Undibacterium fentianense</name>
    <dbReference type="NCBI Taxonomy" id="2828728"/>
    <lineage>
        <taxon>Bacteria</taxon>
        <taxon>Pseudomonadati</taxon>
        <taxon>Pseudomonadota</taxon>
        <taxon>Betaproteobacteria</taxon>
        <taxon>Burkholderiales</taxon>
        <taxon>Oxalobacteraceae</taxon>
        <taxon>Undibacterium</taxon>
    </lineage>
</organism>
<dbReference type="EMBL" id="JAGSPJ010000006">
    <property type="protein sequence ID" value="MBR7801362.1"/>
    <property type="molecule type" value="Genomic_DNA"/>
</dbReference>
<sequence length="942" mass="100582">MADIRLTKGKDDYTQPISERYSWNNVFGDDGDDIIRSYSGNVLGGRGNDTIQFIPIEGEPWWQVVAAYWDGAPGKIVVDLGEGWALDGWGGRDTLIGIEAAAGNWFENEFYGSKNANAFWAGTGKNTVDGREGFDVVNLPWFSDTAPKWDDFTIKVSVDGKSATVTSRLSNQFVASLSNVEALTIWDGEIEQQRLLTEFVTVQDLAVDGLIQGLANRWNASSSVGSAVEVSFSFILNATSAGGEVTQFRTFSPAERDSVRAIFKELSQFTGLQFREIDESSGQAGSIRMGVSQQLNSKGMSHFPGEAGDAAGDIWMDVESMLKFAPGTAGYTAYLHELGHALGLRHTRNIDAADHYAKEILSAYDQTSYTVMSQNYSADGLFPATWSNMDIAALRYLYGTKSINTSDTRIVLDSSYAAQQKTIVDDGGIDSIDASASKVGVSMDLIPGHLSSFGVTADGIPAVNNLGIAVGSVIENLIGSQLDDFLLGNDVDNQLTGQNGNDWIDGGKGIDTAIFTANRDSYFITSAFGKIFVAARDGSSGYDTLLNIEKLSFSDQTLTLANKAFGSDMELIVDFGTTQSGHLPVSSDLSDGEAVYQLLKAPESGSVQLQSNGAYTYTINSATKNFDSFTYSLSDGKGNTNQYKVFVQINLDAHIVNGSALSDNLLGTNTNDVMNGLAGDDLLNGGGGNDAMDGGAGIDTAVYSGKLGEYKITRSGESYQIYSKLGVDGIDSLSQVEKLQFADMTVNLMVQSVAAKAPTASVQRLIELYVAFFNRVPDADGMVYWIGEMQAGKSVNQVADIFYGAGVQFSDLTGFTANMTNTAFINVVYKNVLGRAEGADAGGLSYWNGKLADGSETRGSLVSTILDAAHNFKGDPTLGWVANLLDNKIAVARSFAIDLGLGYASGDDAIKHGMEIAAAVTPTDAQTALKLIGINTADLSLY</sequence>
<accession>A0A941IGG8</accession>
<dbReference type="InterPro" id="IPR025282">
    <property type="entry name" value="DUF4214"/>
</dbReference>
<dbReference type="SUPFAM" id="SSF55486">
    <property type="entry name" value="Metalloproteases ('zincins'), catalytic domain"/>
    <property type="match status" value="1"/>
</dbReference>
<comment type="similarity">
    <text evidence="1">Belongs to the peptidase M10B family.</text>
</comment>
<dbReference type="GO" id="GO:0006508">
    <property type="term" value="P:proteolysis"/>
    <property type="evidence" value="ECO:0007669"/>
    <property type="project" value="InterPro"/>
</dbReference>
<name>A0A941IGG8_9BURK</name>
<dbReference type="InterPro" id="IPR024079">
    <property type="entry name" value="MetalloPept_cat_dom_sf"/>
</dbReference>
<dbReference type="Gene3D" id="3.40.390.10">
    <property type="entry name" value="Collagenase (Catalytic Domain)"/>
    <property type="match status" value="1"/>
</dbReference>
<dbReference type="PRINTS" id="PR00313">
    <property type="entry name" value="CABNDNGRPT"/>
</dbReference>
<comment type="caution">
    <text evidence="3">The sequence shown here is derived from an EMBL/GenBank/DDBJ whole genome shotgun (WGS) entry which is preliminary data.</text>
</comment>
<dbReference type="RefSeq" id="WP_212676470.1">
    <property type="nucleotide sequence ID" value="NZ_JAGSPJ010000006.1"/>
</dbReference>
<dbReference type="SMART" id="SM00235">
    <property type="entry name" value="ZnMc"/>
    <property type="match status" value="1"/>
</dbReference>
<dbReference type="Gene3D" id="2.150.10.10">
    <property type="entry name" value="Serralysin-like metalloprotease, C-terminal"/>
    <property type="match status" value="1"/>
</dbReference>
<dbReference type="InterPro" id="IPR011049">
    <property type="entry name" value="Serralysin-like_metalloprot_C"/>
</dbReference>
<dbReference type="GO" id="GO:0008270">
    <property type="term" value="F:zinc ion binding"/>
    <property type="evidence" value="ECO:0007669"/>
    <property type="project" value="InterPro"/>
</dbReference>
<dbReference type="AlphaFoldDB" id="A0A941IGG8"/>
<dbReference type="InterPro" id="IPR001343">
    <property type="entry name" value="Hemolysn_Ca-bd"/>
</dbReference>
<evidence type="ECO:0000256" key="1">
    <source>
        <dbReference type="ARBA" id="ARBA00009490"/>
    </source>
</evidence>
<dbReference type="Pfam" id="PF00353">
    <property type="entry name" value="HemolysinCabind"/>
    <property type="match status" value="3"/>
</dbReference>
<gene>
    <name evidence="3" type="ORF">KDM90_15235</name>
</gene>
<dbReference type="CDD" id="cd04277">
    <property type="entry name" value="ZnMc_serralysin_like"/>
    <property type="match status" value="1"/>
</dbReference>
<dbReference type="SUPFAM" id="SSF51120">
    <property type="entry name" value="beta-Roll"/>
    <property type="match status" value="3"/>
</dbReference>
<evidence type="ECO:0000259" key="2">
    <source>
        <dbReference type="SMART" id="SM00235"/>
    </source>
</evidence>
<dbReference type="GO" id="GO:0005509">
    <property type="term" value="F:calcium ion binding"/>
    <property type="evidence" value="ECO:0007669"/>
    <property type="project" value="InterPro"/>
</dbReference>
<dbReference type="Proteomes" id="UP000678545">
    <property type="component" value="Unassembled WGS sequence"/>
</dbReference>
<feature type="domain" description="Peptidase metallopeptidase" evidence="2">
    <location>
        <begin position="234"/>
        <end position="378"/>
    </location>
</feature>
<dbReference type="InterPro" id="IPR034033">
    <property type="entry name" value="Serralysin-like"/>
</dbReference>
<dbReference type="InterPro" id="IPR006026">
    <property type="entry name" value="Peptidase_Metallo"/>
</dbReference>
<keyword evidence="4" id="KW-1185">Reference proteome</keyword>
<reference evidence="3" key="1">
    <citation type="submission" date="2021-04" db="EMBL/GenBank/DDBJ databases">
        <title>novel species isolated from subtropical streams in China.</title>
        <authorList>
            <person name="Lu H."/>
        </authorList>
    </citation>
    <scope>NUCLEOTIDE SEQUENCE</scope>
    <source>
        <strain evidence="3">FT137W</strain>
    </source>
</reference>
<evidence type="ECO:0000313" key="4">
    <source>
        <dbReference type="Proteomes" id="UP000678545"/>
    </source>
</evidence>
<dbReference type="Pfam" id="PF17963">
    <property type="entry name" value="Big_9"/>
    <property type="match status" value="1"/>
</dbReference>
<proteinExistence type="inferred from homology"/>
<protein>
    <submittedName>
        <fullName evidence="3">DUF4214 domain-containing protein</fullName>
    </submittedName>
</protein>
<dbReference type="GO" id="GO:0008237">
    <property type="term" value="F:metallopeptidase activity"/>
    <property type="evidence" value="ECO:0007669"/>
    <property type="project" value="InterPro"/>
</dbReference>
<dbReference type="Pfam" id="PF13946">
    <property type="entry name" value="DUF4214"/>
    <property type="match status" value="1"/>
</dbReference>